<dbReference type="AlphaFoldDB" id="A0A5C3LSK5"/>
<organism evidence="2 3">
    <name type="scientific">Crucibulum laeve</name>
    <dbReference type="NCBI Taxonomy" id="68775"/>
    <lineage>
        <taxon>Eukaryota</taxon>
        <taxon>Fungi</taxon>
        <taxon>Dikarya</taxon>
        <taxon>Basidiomycota</taxon>
        <taxon>Agaricomycotina</taxon>
        <taxon>Agaricomycetes</taxon>
        <taxon>Agaricomycetidae</taxon>
        <taxon>Agaricales</taxon>
        <taxon>Agaricineae</taxon>
        <taxon>Nidulariaceae</taxon>
        <taxon>Crucibulum</taxon>
    </lineage>
</organism>
<feature type="compositionally biased region" description="Low complexity" evidence="1">
    <location>
        <begin position="49"/>
        <end position="78"/>
    </location>
</feature>
<evidence type="ECO:0000256" key="1">
    <source>
        <dbReference type="SAM" id="MobiDB-lite"/>
    </source>
</evidence>
<accession>A0A5C3LSK5</accession>
<feature type="region of interest" description="Disordered" evidence="1">
    <location>
        <begin position="46"/>
        <end position="79"/>
    </location>
</feature>
<name>A0A5C3LSK5_9AGAR</name>
<dbReference type="OrthoDB" id="3215388at2759"/>
<keyword evidence="3" id="KW-1185">Reference proteome</keyword>
<reference evidence="2 3" key="1">
    <citation type="journal article" date="2019" name="Nat. Ecol. Evol.">
        <title>Megaphylogeny resolves global patterns of mushroom evolution.</title>
        <authorList>
            <person name="Varga T."/>
            <person name="Krizsan K."/>
            <person name="Foldi C."/>
            <person name="Dima B."/>
            <person name="Sanchez-Garcia M."/>
            <person name="Sanchez-Ramirez S."/>
            <person name="Szollosi G.J."/>
            <person name="Szarkandi J.G."/>
            <person name="Papp V."/>
            <person name="Albert L."/>
            <person name="Andreopoulos W."/>
            <person name="Angelini C."/>
            <person name="Antonin V."/>
            <person name="Barry K.W."/>
            <person name="Bougher N.L."/>
            <person name="Buchanan P."/>
            <person name="Buyck B."/>
            <person name="Bense V."/>
            <person name="Catcheside P."/>
            <person name="Chovatia M."/>
            <person name="Cooper J."/>
            <person name="Damon W."/>
            <person name="Desjardin D."/>
            <person name="Finy P."/>
            <person name="Geml J."/>
            <person name="Haridas S."/>
            <person name="Hughes K."/>
            <person name="Justo A."/>
            <person name="Karasinski D."/>
            <person name="Kautmanova I."/>
            <person name="Kiss B."/>
            <person name="Kocsube S."/>
            <person name="Kotiranta H."/>
            <person name="LaButti K.M."/>
            <person name="Lechner B.E."/>
            <person name="Liimatainen K."/>
            <person name="Lipzen A."/>
            <person name="Lukacs Z."/>
            <person name="Mihaltcheva S."/>
            <person name="Morgado L.N."/>
            <person name="Niskanen T."/>
            <person name="Noordeloos M.E."/>
            <person name="Ohm R.A."/>
            <person name="Ortiz-Santana B."/>
            <person name="Ovrebo C."/>
            <person name="Racz N."/>
            <person name="Riley R."/>
            <person name="Savchenko A."/>
            <person name="Shiryaev A."/>
            <person name="Soop K."/>
            <person name="Spirin V."/>
            <person name="Szebenyi C."/>
            <person name="Tomsovsky M."/>
            <person name="Tulloss R.E."/>
            <person name="Uehling J."/>
            <person name="Grigoriev I.V."/>
            <person name="Vagvolgyi C."/>
            <person name="Papp T."/>
            <person name="Martin F.M."/>
            <person name="Miettinen O."/>
            <person name="Hibbett D.S."/>
            <person name="Nagy L.G."/>
        </authorList>
    </citation>
    <scope>NUCLEOTIDE SEQUENCE [LARGE SCALE GENOMIC DNA]</scope>
    <source>
        <strain evidence="2 3">CBS 166.37</strain>
    </source>
</reference>
<sequence length="105" mass="10708">MQSSSSYYSSTASLVSKQTPSYNPVGASKNYEAAFGALSSSYGFGSGVPSVPKSSKITSTSSSRSYAHSTSSSSQSPKNYEAAFGSLSSTYGFGGSAPAPLNRKS</sequence>
<evidence type="ECO:0000313" key="2">
    <source>
        <dbReference type="EMBL" id="TFK36114.1"/>
    </source>
</evidence>
<dbReference type="Proteomes" id="UP000308652">
    <property type="component" value="Unassembled WGS sequence"/>
</dbReference>
<dbReference type="EMBL" id="ML213616">
    <property type="protein sequence ID" value="TFK36114.1"/>
    <property type="molecule type" value="Genomic_DNA"/>
</dbReference>
<evidence type="ECO:0000313" key="3">
    <source>
        <dbReference type="Proteomes" id="UP000308652"/>
    </source>
</evidence>
<gene>
    <name evidence="2" type="ORF">BDQ12DRAFT_687304</name>
</gene>
<proteinExistence type="predicted"/>
<protein>
    <submittedName>
        <fullName evidence="2">Uncharacterized protein</fullName>
    </submittedName>
</protein>